<evidence type="ECO:0000259" key="5">
    <source>
        <dbReference type="PROSITE" id="PS51194"/>
    </source>
</evidence>
<protein>
    <submittedName>
        <fullName evidence="6">ATP-dependent helicase</fullName>
    </submittedName>
</protein>
<proteinExistence type="predicted"/>
<accession>A0A2A7ML63</accession>
<keyword evidence="6" id="KW-0547">Nucleotide-binding</keyword>
<organism evidence="6 7">
    <name type="scientific">Clostridium neonatale</name>
    <dbReference type="NCBI Taxonomy" id="137838"/>
    <lineage>
        <taxon>Bacteria</taxon>
        <taxon>Bacillati</taxon>
        <taxon>Bacillota</taxon>
        <taxon>Clostridia</taxon>
        <taxon>Eubacteriales</taxon>
        <taxon>Clostridiaceae</taxon>
        <taxon>Clostridium</taxon>
    </lineage>
</organism>
<dbReference type="PANTHER" id="PTHR10799">
    <property type="entry name" value="SNF2/RAD54 HELICASE FAMILY"/>
    <property type="match status" value="1"/>
</dbReference>
<dbReference type="PROSITE" id="PS51192">
    <property type="entry name" value="HELICASE_ATP_BIND_1"/>
    <property type="match status" value="1"/>
</dbReference>
<dbReference type="CDD" id="cd18793">
    <property type="entry name" value="SF2_C_SNF"/>
    <property type="match status" value="1"/>
</dbReference>
<evidence type="ECO:0000256" key="2">
    <source>
        <dbReference type="PROSITE-ProRule" id="PRU00325"/>
    </source>
</evidence>
<name>A0A2A7ML63_9CLOT</name>
<dbReference type="Pfam" id="PF00271">
    <property type="entry name" value="Helicase_C"/>
    <property type="match status" value="1"/>
</dbReference>
<dbReference type="GO" id="GO:0005524">
    <property type="term" value="F:ATP binding"/>
    <property type="evidence" value="ECO:0007669"/>
    <property type="project" value="InterPro"/>
</dbReference>
<dbReference type="InterPro" id="IPR007527">
    <property type="entry name" value="Znf_SWIM"/>
</dbReference>
<dbReference type="SMART" id="SM00487">
    <property type="entry name" value="DEXDc"/>
    <property type="match status" value="1"/>
</dbReference>
<dbReference type="GO" id="GO:0016787">
    <property type="term" value="F:hydrolase activity"/>
    <property type="evidence" value="ECO:0007669"/>
    <property type="project" value="UniProtKB-KW"/>
</dbReference>
<keyword evidence="6" id="KW-0067">ATP-binding</keyword>
<feature type="domain" description="SWIM-type" evidence="3">
    <location>
        <begin position="66"/>
        <end position="111"/>
    </location>
</feature>
<reference evidence="6 7" key="1">
    <citation type="submission" date="2017-10" db="EMBL/GenBank/DDBJ databases">
        <title>Effective Description of Clostridium neonatale sp. nov. linked to necrotizing enterocolitis in neonates and a clarification of species assignable to the genus Clostridium (Prazmowski 1880) emend. Lawson and Rainey 2016.</title>
        <authorList>
            <person name="Bernard K."/>
            <person name="Burdz T."/>
            <person name="Wiebe D."/>
            <person name="Balcewich B."/>
            <person name="Alfa M."/>
            <person name="Bernier A.-M."/>
        </authorList>
    </citation>
    <scope>NUCLEOTIDE SEQUENCE [LARGE SCALE GENOMIC DNA]</scope>
    <source>
        <strain evidence="6 7">LCDC99A005</strain>
    </source>
</reference>
<evidence type="ECO:0000259" key="3">
    <source>
        <dbReference type="PROSITE" id="PS50966"/>
    </source>
</evidence>
<evidence type="ECO:0000259" key="4">
    <source>
        <dbReference type="PROSITE" id="PS51192"/>
    </source>
</evidence>
<dbReference type="PROSITE" id="PS51194">
    <property type="entry name" value="HELICASE_CTER"/>
    <property type="match status" value="1"/>
</dbReference>
<dbReference type="AlphaFoldDB" id="A0A2A7ML63"/>
<keyword evidence="2" id="KW-0862">Zinc</keyword>
<evidence type="ECO:0000256" key="1">
    <source>
        <dbReference type="ARBA" id="ARBA00022801"/>
    </source>
</evidence>
<dbReference type="FunFam" id="3.40.50.10810:FF:000054">
    <property type="entry name" value="Helicase, Snf2 family"/>
    <property type="match status" value="1"/>
</dbReference>
<keyword evidence="2" id="KW-0863">Zinc-finger</keyword>
<dbReference type="GO" id="GO:0004386">
    <property type="term" value="F:helicase activity"/>
    <property type="evidence" value="ECO:0007669"/>
    <property type="project" value="UniProtKB-KW"/>
</dbReference>
<sequence>MEEKVAFNVDVLEKDLNSKIKGANAKVAEKFIKNHRAVISDVRYNENSKLIRIEGKVLSEYGYPTYASILVDSRTSKIKECDCRCQPYSIYKKTIKEQICEHVAALVTLYISEVRRRQKEEKEAYENMGKNLLKELNDLDRPKEKIKLEANLTKYEHDDFIEVSFKIGNKKMYVLKSIQDFINSRNNYHDLTFGKAFTYSPYKNCFDAVDEALCDYMEECLINEEHSESYRKSFVKGKLLFISDVSLRRFLLLLKGREIILNDEKFKIIEEDIPLNFQLKQNEDKYLLDMMDKHIVVLTQRNDVFVYNGAIYLPSKKQMKILEIFFRYIAKYNRIEFKKENEVEMFNTAISKLESAVSQVKIDESIENLVKEELQAEFFLDVRKNFVILNAYLKYGNETVKLYSNIDKTEKIIIRDIKKENKILDTLNELNFSYDKDKFIFNGNDDELYLFLKEKYKHLEELGEVYYSDKFKERKVYNSPKITAGINETDNNYLEFNFNIEDISPSEYKQILEAVRNKRKYYKLKNNSFVNLEEKEINDFLELVDSIDPKNKDGNIKLSKNKAVIVSDYLKEKELSFVKGKEIIDDISKKIINIDKVNYELPKELKAELRPYQITGFRWFKNLSYLGFGGVLADEMGLGKTVQTIAFLLSEKKKKSLIVAPTSLIYNWKNEFKKFAPTMKICVLHGDKDERQEMLNDVKTYDVILTTYGTLKNDEDKYEKLKFDYCILDEGQNIKNPLAQSTKSVKNIKAENKFILTGTPIENNLIELWSIFDFIMPGYLDNVHNFKNRFINKENTAIELQKYIKPFMLRRLKKDVIRELPEKIEKNYYVELTKEQKKVYASYVKDIKEKMENDEFSDDKITIFSYLTKLRQLCLDPFVVLDDYNGKSGKIEEAVSIIENNVLDNHKILLFSQFTSVLKNISKRLCEKNIKHFYLDGSTNAGKRMELVEQFNNNDETKVFLISLKAGGTGLNLTSADIVIHFDPWWNPAVEDQATDRAHRIGQENVVQVFKLISEGTVEDKILSLQEKKKQLIKDVLDSDYKHDNILGSLSKEELIELFE</sequence>
<dbReference type="FunFam" id="3.40.50.300:FF:000533">
    <property type="entry name" value="Helicase, Snf2 family"/>
    <property type="match status" value="1"/>
</dbReference>
<keyword evidence="7" id="KW-1185">Reference proteome</keyword>
<dbReference type="GO" id="GO:0008270">
    <property type="term" value="F:zinc ion binding"/>
    <property type="evidence" value="ECO:0007669"/>
    <property type="project" value="UniProtKB-KW"/>
</dbReference>
<dbReference type="Pfam" id="PF08455">
    <property type="entry name" value="SNF2_assoc"/>
    <property type="match status" value="1"/>
</dbReference>
<dbReference type="InterPro" id="IPR000330">
    <property type="entry name" value="SNF2_N"/>
</dbReference>
<feature type="domain" description="Helicase ATP-binding" evidence="4">
    <location>
        <begin position="621"/>
        <end position="778"/>
    </location>
</feature>
<dbReference type="InterPro" id="IPR001650">
    <property type="entry name" value="Helicase_C-like"/>
</dbReference>
<dbReference type="Pfam" id="PF00176">
    <property type="entry name" value="SNF2-rel_dom"/>
    <property type="match status" value="1"/>
</dbReference>
<dbReference type="Gene3D" id="3.40.50.10810">
    <property type="entry name" value="Tandem AAA-ATPase domain"/>
    <property type="match status" value="1"/>
</dbReference>
<dbReference type="EMBL" id="PDCJ01000001">
    <property type="protein sequence ID" value="PEG32552.1"/>
    <property type="molecule type" value="Genomic_DNA"/>
</dbReference>
<dbReference type="InterPro" id="IPR049730">
    <property type="entry name" value="SNF2/RAD54-like_C"/>
</dbReference>
<dbReference type="STRING" id="137838.GCA_001458595_04073"/>
<gene>
    <name evidence="6" type="ORF">CQ394_12915</name>
</gene>
<evidence type="ECO:0000313" key="7">
    <source>
        <dbReference type="Proteomes" id="UP000220840"/>
    </source>
</evidence>
<dbReference type="SMART" id="SM00490">
    <property type="entry name" value="HELICc"/>
    <property type="match status" value="1"/>
</dbReference>
<dbReference type="PROSITE" id="PS50966">
    <property type="entry name" value="ZF_SWIM"/>
    <property type="match status" value="1"/>
</dbReference>
<dbReference type="InterPro" id="IPR013663">
    <property type="entry name" value="Helicase_SWF/SNF/SWI_bac"/>
</dbReference>
<comment type="caution">
    <text evidence="6">The sequence shown here is derived from an EMBL/GenBank/DDBJ whole genome shotgun (WGS) entry which is preliminary data.</text>
</comment>
<dbReference type="Proteomes" id="UP000220840">
    <property type="component" value="Unassembled WGS sequence"/>
</dbReference>
<keyword evidence="6" id="KW-0347">Helicase</keyword>
<dbReference type="CDD" id="cd18012">
    <property type="entry name" value="DEXQc_arch_SWI2_SNF2"/>
    <property type="match status" value="1"/>
</dbReference>
<dbReference type="Gene3D" id="3.40.50.300">
    <property type="entry name" value="P-loop containing nucleotide triphosphate hydrolases"/>
    <property type="match status" value="1"/>
</dbReference>
<dbReference type="OrthoDB" id="9760715at2"/>
<dbReference type="SUPFAM" id="SSF52540">
    <property type="entry name" value="P-loop containing nucleoside triphosphate hydrolases"/>
    <property type="match status" value="2"/>
</dbReference>
<dbReference type="InterPro" id="IPR027417">
    <property type="entry name" value="P-loop_NTPase"/>
</dbReference>
<keyword evidence="2" id="KW-0479">Metal-binding</keyword>
<feature type="domain" description="Helicase C-terminal" evidence="5">
    <location>
        <begin position="890"/>
        <end position="1048"/>
    </location>
</feature>
<dbReference type="InterPro" id="IPR014001">
    <property type="entry name" value="Helicase_ATP-bd"/>
</dbReference>
<dbReference type="InterPro" id="IPR038718">
    <property type="entry name" value="SNF2-like_sf"/>
</dbReference>
<keyword evidence="1" id="KW-0378">Hydrolase</keyword>
<evidence type="ECO:0000313" key="6">
    <source>
        <dbReference type="EMBL" id="PEG32552.1"/>
    </source>
</evidence>